<accession>A0A314UKS8</accession>
<evidence type="ECO:0000313" key="1">
    <source>
        <dbReference type="EMBL" id="PQM37292.1"/>
    </source>
</evidence>
<reference evidence="1 3" key="1">
    <citation type="submission" date="2018-02" db="EMBL/GenBank/DDBJ databases">
        <title>Draft genome of wild Prunus yedoensis var. nudiflora.</title>
        <authorList>
            <person name="Baek S."/>
            <person name="Kim J.-H."/>
            <person name="Choi K."/>
            <person name="Kim G.-B."/>
            <person name="Cho A."/>
            <person name="Jang H."/>
            <person name="Shin C.-H."/>
            <person name="Yu H.-J."/>
            <person name="Mun J.-H."/>
        </authorList>
    </citation>
    <scope>NUCLEOTIDE SEQUENCE [LARGE SCALE GENOMIC DNA]</scope>
    <source>
        <strain evidence="3">cv. Jeju island</strain>
        <tissue evidence="1">Leaf</tissue>
    </source>
</reference>
<gene>
    <name evidence="2" type="ORF">Pyn_02806</name>
    <name evidence="1" type="ORF">Pyn_36366</name>
</gene>
<proteinExistence type="predicted"/>
<dbReference type="Proteomes" id="UP000250321">
    <property type="component" value="Unassembled WGS sequence"/>
</dbReference>
<dbReference type="EMBL" id="PJQY01003040">
    <property type="protein sequence ID" value="PQM40705.1"/>
    <property type="molecule type" value="Genomic_DNA"/>
</dbReference>
<comment type="caution">
    <text evidence="1">The sequence shown here is derived from an EMBL/GenBank/DDBJ whole genome shotgun (WGS) entry which is preliminary data.</text>
</comment>
<evidence type="ECO:0000313" key="3">
    <source>
        <dbReference type="Proteomes" id="UP000250321"/>
    </source>
</evidence>
<keyword evidence="3" id="KW-1185">Reference proteome</keyword>
<dbReference type="EMBL" id="PJQY01003472">
    <property type="protein sequence ID" value="PQM37292.1"/>
    <property type="molecule type" value="Genomic_DNA"/>
</dbReference>
<name>A0A314UKS8_PRUYE</name>
<organism evidence="1 3">
    <name type="scientific">Prunus yedoensis var. nudiflora</name>
    <dbReference type="NCBI Taxonomy" id="2094558"/>
    <lineage>
        <taxon>Eukaryota</taxon>
        <taxon>Viridiplantae</taxon>
        <taxon>Streptophyta</taxon>
        <taxon>Embryophyta</taxon>
        <taxon>Tracheophyta</taxon>
        <taxon>Spermatophyta</taxon>
        <taxon>Magnoliopsida</taxon>
        <taxon>eudicotyledons</taxon>
        <taxon>Gunneridae</taxon>
        <taxon>Pentapetalae</taxon>
        <taxon>rosids</taxon>
        <taxon>fabids</taxon>
        <taxon>Rosales</taxon>
        <taxon>Rosaceae</taxon>
        <taxon>Amygdaloideae</taxon>
        <taxon>Amygdaleae</taxon>
        <taxon>Prunus</taxon>
    </lineage>
</organism>
<sequence>MIASHTFGADMNSPCYGSATGFVQKKARSSNCQITMNFCMPPMQLFIGCTLVIKFPDIYLYPEVVRMANKADLVEGTRNNLKTGSYPILQVSPQAQFCRSLH</sequence>
<evidence type="ECO:0000313" key="2">
    <source>
        <dbReference type="EMBL" id="PQM40705.1"/>
    </source>
</evidence>
<dbReference type="AlphaFoldDB" id="A0A314UKS8"/>
<protein>
    <submittedName>
        <fullName evidence="1">Uncharacterized protein</fullName>
    </submittedName>
</protein>